<evidence type="ECO:0000313" key="4">
    <source>
        <dbReference type="EMBL" id="MEE6717247.1"/>
    </source>
</evidence>
<evidence type="ECO:0000259" key="3">
    <source>
        <dbReference type="Pfam" id="PF13518"/>
    </source>
</evidence>
<accession>A0ABU7T3S5</accession>
<dbReference type="Proteomes" id="UP001330016">
    <property type="component" value="Unassembled WGS sequence"/>
</dbReference>
<dbReference type="Gene3D" id="1.10.10.10">
    <property type="entry name" value="Winged helix-like DNA-binding domain superfamily/Winged helix DNA-binding domain"/>
    <property type="match status" value="2"/>
</dbReference>
<evidence type="ECO:0000256" key="2">
    <source>
        <dbReference type="SAM" id="MobiDB-lite"/>
    </source>
</evidence>
<dbReference type="PANTHER" id="PTHR33795">
    <property type="entry name" value="INSERTION ELEMENT IS150 PROTEIN INSJ"/>
    <property type="match status" value="1"/>
</dbReference>
<dbReference type="SUPFAM" id="SSF48295">
    <property type="entry name" value="TrpR-like"/>
    <property type="match status" value="3"/>
</dbReference>
<evidence type="ECO:0000313" key="5">
    <source>
        <dbReference type="Proteomes" id="UP001330016"/>
    </source>
</evidence>
<organism evidence="4 5">
    <name type="scientific">Schleiferilactobacillus harbinensis</name>
    <dbReference type="NCBI Taxonomy" id="304207"/>
    <lineage>
        <taxon>Bacteria</taxon>
        <taxon>Bacillati</taxon>
        <taxon>Bacillota</taxon>
        <taxon>Bacilli</taxon>
        <taxon>Lactobacillales</taxon>
        <taxon>Lactobacillaceae</taxon>
        <taxon>Schleiferilactobacillus</taxon>
    </lineage>
</organism>
<dbReference type="InterPro" id="IPR055247">
    <property type="entry name" value="InsJ-like_HTH"/>
</dbReference>
<dbReference type="EMBL" id="JAQSGK010000101">
    <property type="protein sequence ID" value="MEE6717247.1"/>
    <property type="molecule type" value="Genomic_DNA"/>
</dbReference>
<keyword evidence="5" id="KW-1185">Reference proteome</keyword>
<dbReference type="InterPro" id="IPR052057">
    <property type="entry name" value="IS150/IS1296_orfA-like"/>
</dbReference>
<comment type="similarity">
    <text evidence="1">Belongs to the IS150/IS1296 orfA family.</text>
</comment>
<feature type="compositionally biased region" description="Polar residues" evidence="2">
    <location>
        <begin position="257"/>
        <end position="274"/>
    </location>
</feature>
<comment type="caution">
    <text evidence="4">The sequence shown here is derived from an EMBL/GenBank/DDBJ whole genome shotgun (WGS) entry which is preliminary data.</text>
</comment>
<protein>
    <submittedName>
        <fullName evidence="4">Transposase</fullName>
    </submittedName>
</protein>
<dbReference type="InterPro" id="IPR010921">
    <property type="entry name" value="Trp_repressor/repl_initiator"/>
</dbReference>
<feature type="region of interest" description="Disordered" evidence="2">
    <location>
        <begin position="252"/>
        <end position="274"/>
    </location>
</feature>
<dbReference type="Pfam" id="PF01527">
    <property type="entry name" value="HTH_Tnp_1"/>
    <property type="match status" value="1"/>
</dbReference>
<dbReference type="RefSeq" id="WP_235808981.1">
    <property type="nucleotide sequence ID" value="NZ_JAQSGJ010000101.1"/>
</dbReference>
<feature type="non-terminal residue" evidence="4">
    <location>
        <position position="1"/>
    </location>
</feature>
<evidence type="ECO:0000256" key="1">
    <source>
        <dbReference type="ARBA" id="ARBA00038232"/>
    </source>
</evidence>
<sequence length="274" mass="31684">GYTPFRVDRPNNQRSVLPEGSFFMRRKGIRYSLEDKIEFVNRVLSGQSLMDVQRSGGPRKEALSQWVQKYKQWGAAGLVPKERAPRRQQRKRTTYSSELKFQIVQEYLAGGTSYYKLCAKYDISNPAVVYQWVSLYNSGQLLQTTRGSAPMTKGRKTTYVERIEIAQWTIAHDMDYQGAIKHFGVSYGQVYSWVKKFRESGEEGLTDRRGQRKPESTLDENERLKLENKESKARIDYLETKIALLKKLQDVERRSAGNDTDSTNILPFTNSPKK</sequence>
<name>A0ABU7T3S5_9LACO</name>
<reference evidence="4 5" key="1">
    <citation type="submission" date="2023-02" db="EMBL/GenBank/DDBJ databases">
        <title>The predominant lactic acid bacteria and yeasts involved in the spontaneous fermentation of millet during the production of the traditional porridge Hausa koko in Ghana.</title>
        <authorList>
            <person name="Atter A."/>
            <person name="Diaz M."/>
        </authorList>
    </citation>
    <scope>NUCLEOTIDE SEQUENCE [LARGE SCALE GENOMIC DNA]</scope>
    <source>
        <strain evidence="4 5">FI11640</strain>
    </source>
</reference>
<proteinExistence type="inferred from homology"/>
<dbReference type="InterPro" id="IPR002514">
    <property type="entry name" value="Transposase_8"/>
</dbReference>
<dbReference type="PANTHER" id="PTHR33795:SF1">
    <property type="entry name" value="INSERTION ELEMENT IS150 PROTEIN INSJ"/>
    <property type="match status" value="1"/>
</dbReference>
<feature type="domain" description="Insertion element IS150 protein InsJ-like helix-turn-helix" evidence="3">
    <location>
        <begin position="161"/>
        <end position="213"/>
    </location>
</feature>
<dbReference type="InterPro" id="IPR036388">
    <property type="entry name" value="WH-like_DNA-bd_sf"/>
</dbReference>
<gene>
    <name evidence="4" type="ORF">PS435_15520</name>
</gene>
<dbReference type="Pfam" id="PF13518">
    <property type="entry name" value="HTH_28"/>
    <property type="match status" value="1"/>
</dbReference>